<evidence type="ECO:0000313" key="2">
    <source>
        <dbReference type="Proteomes" id="UP000620124"/>
    </source>
</evidence>
<reference evidence="1" key="1">
    <citation type="submission" date="2020-05" db="EMBL/GenBank/DDBJ databases">
        <title>Mycena genomes resolve the evolution of fungal bioluminescence.</title>
        <authorList>
            <person name="Tsai I.J."/>
        </authorList>
    </citation>
    <scope>NUCLEOTIDE SEQUENCE</scope>
    <source>
        <strain evidence="1">CCC161011</strain>
    </source>
</reference>
<dbReference type="OrthoDB" id="3268696at2759"/>
<gene>
    <name evidence="1" type="ORF">MVEN_00619000</name>
</gene>
<dbReference type="AlphaFoldDB" id="A0A8H7D7W2"/>
<evidence type="ECO:0000313" key="1">
    <source>
        <dbReference type="EMBL" id="KAF7362697.1"/>
    </source>
</evidence>
<dbReference type="EMBL" id="JACAZI010000004">
    <property type="protein sequence ID" value="KAF7362697.1"/>
    <property type="molecule type" value="Genomic_DNA"/>
</dbReference>
<protein>
    <submittedName>
        <fullName evidence="1">Uncharacterized protein</fullName>
    </submittedName>
</protein>
<keyword evidence="2" id="KW-1185">Reference proteome</keyword>
<organism evidence="1 2">
    <name type="scientific">Mycena venus</name>
    <dbReference type="NCBI Taxonomy" id="2733690"/>
    <lineage>
        <taxon>Eukaryota</taxon>
        <taxon>Fungi</taxon>
        <taxon>Dikarya</taxon>
        <taxon>Basidiomycota</taxon>
        <taxon>Agaricomycotina</taxon>
        <taxon>Agaricomycetes</taxon>
        <taxon>Agaricomycetidae</taxon>
        <taxon>Agaricales</taxon>
        <taxon>Marasmiineae</taxon>
        <taxon>Mycenaceae</taxon>
        <taxon>Mycena</taxon>
    </lineage>
</organism>
<accession>A0A8H7D7W2</accession>
<name>A0A8H7D7W2_9AGAR</name>
<proteinExistence type="predicted"/>
<comment type="caution">
    <text evidence="1">The sequence shown here is derived from an EMBL/GenBank/DDBJ whole genome shotgun (WGS) entry which is preliminary data.</text>
</comment>
<dbReference type="Proteomes" id="UP000620124">
    <property type="component" value="Unassembled WGS sequence"/>
</dbReference>
<sequence length="802" mass="90857">MLSSSRAAIPSREISFPAFAPVGMDSPLKTPREWDGSLNHVFLMSGRSSSPHSRVVLQVLYDVYGSLFGPGLSEGMIDHMPETYNVWPKRYGYNMCFRSRREAKSVAARAQNAFIPLMATITMMIVLFEGRSSLGGQASDWWRLKFLEKLKEHPRWEAAEKEYPNSSQVWFSMLEASAIGDLSIPRVGGILDFTCPHDRYNMNLNSSSRRHKLEGLVDIIYGVYPIPLYFFWGNLDAEPDFPIPRRLKDLGFYPEHREIVYLSRLLGKVAFSAWIQKRDRKMHSERDDHPYKPPHISDRAVISADTQPQIPDRAITSADAQPPQILDGAVNSVDAQSPVAFSSGDALAARYPQPEKDSGQMYGEDVQSFMARRRVENEKLAARETPGLKSKCLEREREAAKGAPPGRKGARVFIWEEEDGFFIRRAFNRVSAADRWDEFTANQRVYDGFHHEWNLCTAFAPDEEPSDDDCGADDEFPQLPGILDELYPEENIGKLPTASDILRSHDVELNDDLEPGEIRDDSQSVHEYDPYHKMEDIPFPRFGFTEPIVSGSYPTPFNDKLCLKCLGDENWPALMKYPHLPSLLTYLHGAQSMNDIPRELLDLRQAEADISSESNWAITVGLERLNRDLFYYVLRPKGEVWPVHLLLPNPATVLQVVRMGWGPDLQEIVFHLLALGAEFQLCIRDRVRPRPPPPLRPRYTGLGYRIVGFKPSYSDYCMYLTYQERFLLSPRGRAALFAGGIVGRLARACVSEALASLGPTSEVFVKGIQMWDGVSSTAYWDDMLTDEDFDLICGVYEIATGA</sequence>